<dbReference type="GO" id="GO:0019005">
    <property type="term" value="C:SCF ubiquitin ligase complex"/>
    <property type="evidence" value="ECO:0007669"/>
    <property type="project" value="TreeGrafter"/>
</dbReference>
<evidence type="ECO:0000313" key="1">
    <source>
        <dbReference type="EMBL" id="KAI9268252.1"/>
    </source>
</evidence>
<evidence type="ECO:0008006" key="3">
    <source>
        <dbReference type="Google" id="ProtNLM"/>
    </source>
</evidence>
<accession>A0AAD5PFW2</accession>
<reference evidence="1" key="2">
    <citation type="submission" date="2023-02" db="EMBL/GenBank/DDBJ databases">
        <authorList>
            <consortium name="DOE Joint Genome Institute"/>
            <person name="Mondo S.J."/>
            <person name="Chang Y."/>
            <person name="Wang Y."/>
            <person name="Ahrendt S."/>
            <person name="Andreopoulos W."/>
            <person name="Barry K."/>
            <person name="Beard J."/>
            <person name="Benny G.L."/>
            <person name="Blankenship S."/>
            <person name="Bonito G."/>
            <person name="Cuomo C."/>
            <person name="Desiro A."/>
            <person name="Gervers K.A."/>
            <person name="Hundley H."/>
            <person name="Kuo A."/>
            <person name="LaButti K."/>
            <person name="Lang B.F."/>
            <person name="Lipzen A."/>
            <person name="O'Donnell K."/>
            <person name="Pangilinan J."/>
            <person name="Reynolds N."/>
            <person name="Sandor L."/>
            <person name="Smith M.W."/>
            <person name="Tsang A."/>
            <person name="Grigoriev I.V."/>
            <person name="Stajich J.E."/>
            <person name="Spatafora J.W."/>
        </authorList>
    </citation>
    <scope>NUCLEOTIDE SEQUENCE</scope>
    <source>
        <strain evidence="1">RSA 2281</strain>
    </source>
</reference>
<protein>
    <recommendedName>
        <fullName evidence="3">RNI-like protein</fullName>
    </recommendedName>
</protein>
<dbReference type="GO" id="GO:0031146">
    <property type="term" value="P:SCF-dependent proteasomal ubiquitin-dependent protein catabolic process"/>
    <property type="evidence" value="ECO:0007669"/>
    <property type="project" value="TreeGrafter"/>
</dbReference>
<gene>
    <name evidence="1" type="ORF">BDA99DRAFT_360037</name>
</gene>
<dbReference type="EMBL" id="JAIXMP010000009">
    <property type="protein sequence ID" value="KAI9268252.1"/>
    <property type="molecule type" value="Genomic_DNA"/>
</dbReference>
<name>A0AAD5PFW2_9FUNG</name>
<proteinExistence type="predicted"/>
<sequence length="414" mass="45930">MGHTNDSATLTQVLLACSNVTDLSYSCMPNSLRMFETIIGDFSNPNKHHSLRSLTLTIKGYIINGHDMDGILLQCPNLNRLVIKGCHASILNSISKYAPSLKILVLNPSDHNDPTLTRDLSTDNHYDGDGISGIQILIIYNIRGAIPIIPALSFIYKYRATLKTLYMGILDEKEISDEQQVERIKTDFPNFKLWNLESLNYHDSPNAPKLVLGMLHNVTTIKTLNVFNLVDFGTLLGNIEQIPSVTCLNLMGTHSINMGEEERSNFHQLIEIFAKRSVAGLPSLQKITLQDIPSVNDQILYALGDIKTLCNISFGMLSTIEVSTEGINNLIQKIGAQLTDIKFFGMRMVLDSTLTALCDCSNLVTVELQHIDNVTIAAIDDLLDKTTSGQLKQVNVKGCYKINGKWGECLTKRS</sequence>
<dbReference type="InterPro" id="IPR032675">
    <property type="entry name" value="LRR_dom_sf"/>
</dbReference>
<evidence type="ECO:0000313" key="2">
    <source>
        <dbReference type="Proteomes" id="UP001209540"/>
    </source>
</evidence>
<dbReference type="PANTHER" id="PTHR13318:SF190">
    <property type="entry name" value="PARTNER OF PAIRED, ISOFORM B"/>
    <property type="match status" value="1"/>
</dbReference>
<keyword evidence="2" id="KW-1185">Reference proteome</keyword>
<organism evidence="1 2">
    <name type="scientific">Phascolomyces articulosus</name>
    <dbReference type="NCBI Taxonomy" id="60185"/>
    <lineage>
        <taxon>Eukaryota</taxon>
        <taxon>Fungi</taxon>
        <taxon>Fungi incertae sedis</taxon>
        <taxon>Mucoromycota</taxon>
        <taxon>Mucoromycotina</taxon>
        <taxon>Mucoromycetes</taxon>
        <taxon>Mucorales</taxon>
        <taxon>Lichtheimiaceae</taxon>
        <taxon>Phascolomyces</taxon>
    </lineage>
</organism>
<comment type="caution">
    <text evidence="1">The sequence shown here is derived from an EMBL/GenBank/DDBJ whole genome shotgun (WGS) entry which is preliminary data.</text>
</comment>
<dbReference type="AlphaFoldDB" id="A0AAD5PFW2"/>
<reference evidence="1" key="1">
    <citation type="journal article" date="2022" name="IScience">
        <title>Evolution of zygomycete secretomes and the origins of terrestrial fungal ecologies.</title>
        <authorList>
            <person name="Chang Y."/>
            <person name="Wang Y."/>
            <person name="Mondo S."/>
            <person name="Ahrendt S."/>
            <person name="Andreopoulos W."/>
            <person name="Barry K."/>
            <person name="Beard J."/>
            <person name="Benny G.L."/>
            <person name="Blankenship S."/>
            <person name="Bonito G."/>
            <person name="Cuomo C."/>
            <person name="Desiro A."/>
            <person name="Gervers K.A."/>
            <person name="Hundley H."/>
            <person name="Kuo A."/>
            <person name="LaButti K."/>
            <person name="Lang B.F."/>
            <person name="Lipzen A."/>
            <person name="O'Donnell K."/>
            <person name="Pangilinan J."/>
            <person name="Reynolds N."/>
            <person name="Sandor L."/>
            <person name="Smith M.E."/>
            <person name="Tsang A."/>
            <person name="Grigoriev I.V."/>
            <person name="Stajich J.E."/>
            <person name="Spatafora J.W."/>
        </authorList>
    </citation>
    <scope>NUCLEOTIDE SEQUENCE</scope>
    <source>
        <strain evidence="1">RSA 2281</strain>
    </source>
</reference>
<dbReference type="Proteomes" id="UP001209540">
    <property type="component" value="Unassembled WGS sequence"/>
</dbReference>
<dbReference type="PANTHER" id="PTHR13318">
    <property type="entry name" value="PARTNER OF PAIRED, ISOFORM B-RELATED"/>
    <property type="match status" value="1"/>
</dbReference>
<dbReference type="Gene3D" id="3.80.10.10">
    <property type="entry name" value="Ribonuclease Inhibitor"/>
    <property type="match status" value="1"/>
</dbReference>
<dbReference type="SUPFAM" id="SSF52047">
    <property type="entry name" value="RNI-like"/>
    <property type="match status" value="1"/>
</dbReference>